<dbReference type="EMBL" id="CP014699">
    <property type="protein sequence ID" value="AND80488.1"/>
    <property type="molecule type" value="Genomic_DNA"/>
</dbReference>
<dbReference type="AlphaFoldDB" id="A0A172QAN2"/>
<gene>
    <name evidence="2" type="ORF">A0O21_09235</name>
</gene>
<organism evidence="2 3">
    <name type="scientific">Streptococcus pantholopis</name>
    <dbReference type="NCBI Taxonomy" id="1811193"/>
    <lineage>
        <taxon>Bacteria</taxon>
        <taxon>Bacillati</taxon>
        <taxon>Bacillota</taxon>
        <taxon>Bacilli</taxon>
        <taxon>Lactobacillales</taxon>
        <taxon>Streptococcaceae</taxon>
        <taxon>Streptococcus</taxon>
    </lineage>
</organism>
<keyword evidence="3" id="KW-1185">Reference proteome</keyword>
<protein>
    <recommendedName>
        <fullName evidence="1">UPF0246 protein A0O21_09235</fullName>
    </recommendedName>
</protein>
<evidence type="ECO:0000256" key="1">
    <source>
        <dbReference type="HAMAP-Rule" id="MF_00652"/>
    </source>
</evidence>
<sequence length="247" mass="28086">MTFLIPTAKEMAAPEQTYPHHVSVKTQTLITHLSQKSPEELAELYRIKPAAALLEFERWQTAQKGKAAAYPAIALFNGLMYRQIKTDFTAKQEKLSRVYITSALYGVIPAEQPIVPHRLDFNFKLEIEGSSLKNYWRGEYDHFAQKQDTIISLLSAEFAAVFSPEQRKQFISLEFVEEKDGHLKKHSTISKKARGQLLTQALKENCQTVEELKGLNFFGFSYCPHLSTNKQLVFIKTAAASNIQKTT</sequence>
<dbReference type="NCBIfam" id="NF002543">
    <property type="entry name" value="PRK02101.1-4"/>
    <property type="match status" value="1"/>
</dbReference>
<dbReference type="GO" id="GO:0033194">
    <property type="term" value="P:response to hydroperoxide"/>
    <property type="evidence" value="ECO:0007669"/>
    <property type="project" value="TreeGrafter"/>
</dbReference>
<dbReference type="InterPro" id="IPR005583">
    <property type="entry name" value="YaaA"/>
</dbReference>
<evidence type="ECO:0000313" key="3">
    <source>
        <dbReference type="Proteomes" id="UP000077317"/>
    </source>
</evidence>
<dbReference type="Proteomes" id="UP000077317">
    <property type="component" value="Chromosome"/>
</dbReference>
<comment type="similarity">
    <text evidence="1">Belongs to the UPF0246 family.</text>
</comment>
<proteinExistence type="inferred from homology"/>
<accession>A0A172QAN2</accession>
<name>A0A172QAN2_9STRE</name>
<dbReference type="KEGG" id="spat:A0O21_09235"/>
<dbReference type="GO" id="GO:0005829">
    <property type="term" value="C:cytosol"/>
    <property type="evidence" value="ECO:0007669"/>
    <property type="project" value="TreeGrafter"/>
</dbReference>
<dbReference type="PANTHER" id="PTHR30283">
    <property type="entry name" value="PEROXIDE STRESS RESPONSE PROTEIN YAAA"/>
    <property type="match status" value="1"/>
</dbReference>
<dbReference type="PANTHER" id="PTHR30283:SF4">
    <property type="entry name" value="PEROXIDE STRESS RESISTANCE PROTEIN YAAA"/>
    <property type="match status" value="1"/>
</dbReference>
<dbReference type="Pfam" id="PF03883">
    <property type="entry name" value="H2O2_YaaD"/>
    <property type="match status" value="1"/>
</dbReference>
<reference evidence="3" key="2">
    <citation type="submission" date="2016-03" db="EMBL/GenBank/DDBJ databases">
        <title>Streptococcus antelopensis sp. nov., isolated from the feces of the Tibetan antelope (Pantholops hodgsonii) in Hoh Xil National Nature Reserve, Qinghai, China.</title>
        <authorList>
            <person name="Bai X."/>
        </authorList>
    </citation>
    <scope>NUCLEOTIDE SEQUENCE [LARGE SCALE GENOMIC DNA]</scope>
    <source>
        <strain evidence="3">TA 26</strain>
    </source>
</reference>
<reference evidence="2 3" key="1">
    <citation type="journal article" date="2016" name="Int. J. Syst. Evol. Microbiol.">
        <title>Streptococcuspantholopis sp. nov., isolated from faeces of the Tibetan antelope (Pantholops hodgsonii).</title>
        <authorList>
            <person name="Bai X."/>
            <person name="Xiong Y."/>
            <person name="Lu S."/>
            <person name="Jin D."/>
            <person name="Lai X."/>
            <person name="Yang J."/>
            <person name="Niu L."/>
            <person name="Hu S."/>
            <person name="Meng X."/>
            <person name="Pu J."/>
            <person name="Ye C."/>
            <person name="Xu J."/>
        </authorList>
    </citation>
    <scope>NUCLEOTIDE SEQUENCE [LARGE SCALE GENOMIC DNA]</scope>
    <source>
        <strain evidence="2 3">TA 26</strain>
    </source>
</reference>
<evidence type="ECO:0000313" key="2">
    <source>
        <dbReference type="EMBL" id="AND80488.1"/>
    </source>
</evidence>
<dbReference type="HAMAP" id="MF_00652">
    <property type="entry name" value="UPF0246"/>
    <property type="match status" value="1"/>
</dbReference>